<dbReference type="AlphaFoldDB" id="A0A2M6W7N8"/>
<dbReference type="EMBL" id="PFBV01000001">
    <property type="protein sequence ID" value="PIT88777.1"/>
    <property type="molecule type" value="Genomic_DNA"/>
</dbReference>
<feature type="transmembrane region" description="Helical" evidence="1">
    <location>
        <begin position="40"/>
        <end position="71"/>
    </location>
</feature>
<evidence type="ECO:0000256" key="1">
    <source>
        <dbReference type="SAM" id="Phobius"/>
    </source>
</evidence>
<gene>
    <name evidence="2" type="ORF">COU29_00135</name>
</gene>
<evidence type="ECO:0000313" key="3">
    <source>
        <dbReference type="Proteomes" id="UP000231426"/>
    </source>
</evidence>
<organism evidence="2 3">
    <name type="scientific">Candidatus Magasanikbacteria bacterium CG10_big_fil_rev_8_21_14_0_10_36_32</name>
    <dbReference type="NCBI Taxonomy" id="1974646"/>
    <lineage>
        <taxon>Bacteria</taxon>
        <taxon>Candidatus Magasanikiibacteriota</taxon>
    </lineage>
</organism>
<feature type="transmembrane region" description="Helical" evidence="1">
    <location>
        <begin position="164"/>
        <end position="185"/>
    </location>
</feature>
<feature type="transmembrane region" description="Helical" evidence="1">
    <location>
        <begin position="77"/>
        <end position="99"/>
    </location>
</feature>
<keyword evidence="1" id="KW-0472">Membrane</keyword>
<proteinExistence type="predicted"/>
<evidence type="ECO:0008006" key="4">
    <source>
        <dbReference type="Google" id="ProtNLM"/>
    </source>
</evidence>
<dbReference type="Proteomes" id="UP000231426">
    <property type="component" value="Unassembled WGS sequence"/>
</dbReference>
<comment type="caution">
    <text evidence="2">The sequence shown here is derived from an EMBL/GenBank/DDBJ whole genome shotgun (WGS) entry which is preliminary data.</text>
</comment>
<evidence type="ECO:0000313" key="2">
    <source>
        <dbReference type="EMBL" id="PIT88777.1"/>
    </source>
</evidence>
<reference evidence="3" key="1">
    <citation type="submission" date="2017-09" db="EMBL/GenBank/DDBJ databases">
        <title>Depth-based differentiation of microbial function through sediment-hosted aquifers and enrichment of novel symbionts in the deep terrestrial subsurface.</title>
        <authorList>
            <person name="Probst A.J."/>
            <person name="Ladd B."/>
            <person name="Jarett J.K."/>
            <person name="Geller-Mcgrath D.E."/>
            <person name="Sieber C.M.K."/>
            <person name="Emerson J.B."/>
            <person name="Anantharaman K."/>
            <person name="Thomas B.C."/>
            <person name="Malmstrom R."/>
            <person name="Stieglmeier M."/>
            <person name="Klingl A."/>
            <person name="Woyke T."/>
            <person name="Ryan C.M."/>
            <person name="Banfield J.F."/>
        </authorList>
    </citation>
    <scope>NUCLEOTIDE SEQUENCE [LARGE SCALE GENOMIC DNA]</scope>
</reference>
<feature type="transmembrane region" description="Helical" evidence="1">
    <location>
        <begin position="12"/>
        <end position="28"/>
    </location>
</feature>
<keyword evidence="1" id="KW-1133">Transmembrane helix</keyword>
<sequence length="186" mass="20608">MNNILKKIKYPKFFLLIIVFIITYFIFMEGSVTAAVQEPLLYLGYFGALLAGILYVYGFTAAPAVAILLILSARYNIWLIGFIAGVGAAIGDSLIFRFVRRSFADEIAKLFEEKIMILLRNKTPYLIKKYLTSVLAVIIIASPLPDEIGVSLLAASQSISTKLFTILSYTLNTAGIFIILLIGHLM</sequence>
<accession>A0A2M6W7N8</accession>
<keyword evidence="1" id="KW-0812">Transmembrane</keyword>
<protein>
    <recommendedName>
        <fullName evidence="4">TVP38/TMEM64 family membrane protein</fullName>
    </recommendedName>
</protein>
<name>A0A2M6W7N8_9BACT</name>